<evidence type="ECO:0000313" key="6">
    <source>
        <dbReference type="Proteomes" id="UP001060018"/>
    </source>
</evidence>
<dbReference type="Pfam" id="PF00899">
    <property type="entry name" value="ThiF"/>
    <property type="match status" value="1"/>
</dbReference>
<dbReference type="RefSeq" id="WP_257745313.1">
    <property type="nucleotide sequence ID" value="NZ_CP102487.1"/>
</dbReference>
<dbReference type="CDD" id="cd00757">
    <property type="entry name" value="ThiF_MoeB_HesA_family"/>
    <property type="match status" value="1"/>
</dbReference>
<keyword evidence="1" id="KW-0808">Transferase</keyword>
<dbReference type="InterPro" id="IPR001763">
    <property type="entry name" value="Rhodanese-like_dom"/>
</dbReference>
<dbReference type="InterPro" id="IPR000594">
    <property type="entry name" value="ThiF_NAD_FAD-bd"/>
</dbReference>
<evidence type="ECO:0000256" key="3">
    <source>
        <dbReference type="ARBA" id="ARBA00022840"/>
    </source>
</evidence>
<dbReference type="PANTHER" id="PTHR10953">
    <property type="entry name" value="UBIQUITIN-ACTIVATING ENZYME E1"/>
    <property type="match status" value="1"/>
</dbReference>
<sequence>MLRQPLCEPAAGIDPGQLARYSRHLTLPGVGEEGQRRIINAKVLIIGAGGLGSPIASYLIAAGVGQIGVLDDDSVELSNLQRQIMHRESDVGRPKVDSVQRLAAEHNSTVVIDPLNQRLSEDNALELFAAYDLVIDGSDNFATRYLASDAAEITGTPLVWGTLFQFSGQVSVFDPRTGPMLRDIFPEIPDADSVPSCAEGGVFGALCGVVGSVMSTEALKLITGIGLTLSGKLWLYDALAASVRSLEFVADPQRERVVQLGQYQPVACAVEEPFASLGVHDLAAMQRDNEVLVVDVRESWERGIAAIPHSIHVPLDRLLAGEHAQIPREAGIIVMVCKSGVRSRKAASHMSRQQAGTGKVYSLDGGTVQWFAEIEGQEIAY</sequence>
<evidence type="ECO:0000256" key="1">
    <source>
        <dbReference type="ARBA" id="ARBA00022679"/>
    </source>
</evidence>
<dbReference type="Proteomes" id="UP001060018">
    <property type="component" value="Chromosome"/>
</dbReference>
<evidence type="ECO:0000313" key="5">
    <source>
        <dbReference type="EMBL" id="UUX57860.1"/>
    </source>
</evidence>
<dbReference type="GO" id="GO:0016779">
    <property type="term" value="F:nucleotidyltransferase activity"/>
    <property type="evidence" value="ECO:0007669"/>
    <property type="project" value="UniProtKB-KW"/>
</dbReference>
<evidence type="ECO:0000256" key="2">
    <source>
        <dbReference type="ARBA" id="ARBA00022741"/>
    </source>
</evidence>
<dbReference type="SMART" id="SM00450">
    <property type="entry name" value="RHOD"/>
    <property type="match status" value="1"/>
</dbReference>
<dbReference type="InterPro" id="IPR045886">
    <property type="entry name" value="ThiF/MoeB/HesA"/>
</dbReference>
<dbReference type="GO" id="GO:0008641">
    <property type="term" value="F:ubiquitin-like modifier activating enzyme activity"/>
    <property type="evidence" value="ECO:0007669"/>
    <property type="project" value="InterPro"/>
</dbReference>
<dbReference type="Gene3D" id="3.40.250.10">
    <property type="entry name" value="Rhodanese-like domain"/>
    <property type="match status" value="1"/>
</dbReference>
<dbReference type="FunFam" id="3.40.50.720:FF:000033">
    <property type="entry name" value="Adenylyltransferase and sulfurtransferase MOCS3"/>
    <property type="match status" value="1"/>
</dbReference>
<keyword evidence="3" id="KW-0067">ATP-binding</keyword>
<dbReference type="AlphaFoldDB" id="A0AA94XVD0"/>
<gene>
    <name evidence="5" type="ORF">NUH22_11115</name>
</gene>
<dbReference type="GO" id="GO:0008146">
    <property type="term" value="F:sulfotransferase activity"/>
    <property type="evidence" value="ECO:0007669"/>
    <property type="project" value="TreeGrafter"/>
</dbReference>
<keyword evidence="5" id="KW-0548">Nucleotidyltransferase</keyword>
<dbReference type="Pfam" id="PF00581">
    <property type="entry name" value="Rhodanese"/>
    <property type="match status" value="1"/>
</dbReference>
<keyword evidence="2" id="KW-0547">Nucleotide-binding</keyword>
<name>A0AA94XVD0_9MICC</name>
<dbReference type="CDD" id="cd00158">
    <property type="entry name" value="RHOD"/>
    <property type="match status" value="1"/>
</dbReference>
<dbReference type="EMBL" id="CP102487">
    <property type="protein sequence ID" value="UUX57860.1"/>
    <property type="molecule type" value="Genomic_DNA"/>
</dbReference>
<dbReference type="PANTHER" id="PTHR10953:SF102">
    <property type="entry name" value="ADENYLYLTRANSFERASE AND SULFURTRANSFERASE MOCS3"/>
    <property type="match status" value="1"/>
</dbReference>
<dbReference type="GO" id="GO:0005524">
    <property type="term" value="F:ATP binding"/>
    <property type="evidence" value="ECO:0007669"/>
    <property type="project" value="UniProtKB-KW"/>
</dbReference>
<dbReference type="GO" id="GO:0004792">
    <property type="term" value="F:thiosulfate-cyanide sulfurtransferase activity"/>
    <property type="evidence" value="ECO:0007669"/>
    <property type="project" value="TreeGrafter"/>
</dbReference>
<dbReference type="Gene3D" id="3.40.50.720">
    <property type="entry name" value="NAD(P)-binding Rossmann-like Domain"/>
    <property type="match status" value="1"/>
</dbReference>
<dbReference type="GO" id="GO:0005829">
    <property type="term" value="C:cytosol"/>
    <property type="evidence" value="ECO:0007669"/>
    <property type="project" value="TreeGrafter"/>
</dbReference>
<dbReference type="InterPro" id="IPR035985">
    <property type="entry name" value="Ubiquitin-activating_enz"/>
</dbReference>
<reference evidence="5" key="1">
    <citation type="journal article" date="2022" name="Pest Manag. Sci.">
        <title>Glutamicibacter halophytocola-mediated host fitness of potato tuber moth on Solanaceae crops.</title>
        <authorList>
            <person name="Wang W."/>
            <person name="Xiao G."/>
            <person name="Du G."/>
            <person name="Chang L."/>
            <person name="Yang Y."/>
            <person name="Ye J."/>
            <person name="Chen B."/>
        </authorList>
    </citation>
    <scope>NUCLEOTIDE SEQUENCE</scope>
    <source>
        <strain evidence="5">S2</strain>
    </source>
</reference>
<dbReference type="SUPFAM" id="SSF69572">
    <property type="entry name" value="Activating enzymes of the ubiquitin-like proteins"/>
    <property type="match status" value="1"/>
</dbReference>
<protein>
    <submittedName>
        <fullName evidence="5">ThiF family adenylyltransferase</fullName>
    </submittedName>
</protein>
<evidence type="ECO:0000259" key="4">
    <source>
        <dbReference type="PROSITE" id="PS50206"/>
    </source>
</evidence>
<organism evidence="5 6">
    <name type="scientific">Glutamicibacter halophytocola</name>
    <dbReference type="NCBI Taxonomy" id="1933880"/>
    <lineage>
        <taxon>Bacteria</taxon>
        <taxon>Bacillati</taxon>
        <taxon>Actinomycetota</taxon>
        <taxon>Actinomycetes</taxon>
        <taxon>Micrococcales</taxon>
        <taxon>Micrococcaceae</taxon>
        <taxon>Glutamicibacter</taxon>
    </lineage>
</organism>
<dbReference type="PROSITE" id="PS50206">
    <property type="entry name" value="RHODANESE_3"/>
    <property type="match status" value="1"/>
</dbReference>
<proteinExistence type="predicted"/>
<feature type="domain" description="Rhodanese" evidence="4">
    <location>
        <begin position="287"/>
        <end position="379"/>
    </location>
</feature>
<dbReference type="InterPro" id="IPR036873">
    <property type="entry name" value="Rhodanese-like_dom_sf"/>
</dbReference>
<accession>A0AA94XVD0</accession>